<comment type="subcellular location">
    <subcellularLocation>
        <location evidence="1">Membrane</location>
        <topology evidence="1">Single-pass membrane protein</topology>
    </subcellularLocation>
</comment>
<dbReference type="EMBL" id="JAVRRG010000130">
    <property type="protein sequence ID" value="KAK5081921.1"/>
    <property type="molecule type" value="Genomic_DNA"/>
</dbReference>
<evidence type="ECO:0000313" key="7">
    <source>
        <dbReference type="EMBL" id="KAK5081921.1"/>
    </source>
</evidence>
<accession>A0ABR0K2Q1</accession>
<dbReference type="Proteomes" id="UP001345013">
    <property type="component" value="Unassembled WGS sequence"/>
</dbReference>
<organism evidence="7 8">
    <name type="scientific">Lithohypha guttulata</name>
    <dbReference type="NCBI Taxonomy" id="1690604"/>
    <lineage>
        <taxon>Eukaryota</taxon>
        <taxon>Fungi</taxon>
        <taxon>Dikarya</taxon>
        <taxon>Ascomycota</taxon>
        <taxon>Pezizomycotina</taxon>
        <taxon>Eurotiomycetes</taxon>
        <taxon>Chaetothyriomycetidae</taxon>
        <taxon>Chaetothyriales</taxon>
        <taxon>Trichomeriaceae</taxon>
        <taxon>Lithohypha</taxon>
    </lineage>
</organism>
<keyword evidence="8" id="KW-1185">Reference proteome</keyword>
<keyword evidence="4 6" id="KW-0472">Membrane</keyword>
<evidence type="ECO:0000256" key="6">
    <source>
        <dbReference type="SAM" id="Phobius"/>
    </source>
</evidence>
<proteinExistence type="predicted"/>
<comment type="caution">
    <text evidence="7">The sequence shown here is derived from an EMBL/GenBank/DDBJ whole genome shotgun (WGS) entry which is preliminary data.</text>
</comment>
<gene>
    <name evidence="7" type="ORF">LTR24_008010</name>
</gene>
<feature type="transmembrane region" description="Helical" evidence="6">
    <location>
        <begin position="362"/>
        <end position="384"/>
    </location>
</feature>
<dbReference type="PANTHER" id="PTHR15549:SF33">
    <property type="entry name" value="MEMBRANE PROTEIN WSC4, PUTATIVE (AFU_ORTHOLOGUE AFUA_5G09020)-RELATED"/>
    <property type="match status" value="1"/>
</dbReference>
<reference evidence="7 8" key="1">
    <citation type="submission" date="2023-08" db="EMBL/GenBank/DDBJ databases">
        <title>Black Yeasts Isolated from many extreme environments.</title>
        <authorList>
            <person name="Coleine C."/>
            <person name="Stajich J.E."/>
            <person name="Selbmann L."/>
        </authorList>
    </citation>
    <scope>NUCLEOTIDE SEQUENCE [LARGE SCALE GENOMIC DNA]</scope>
    <source>
        <strain evidence="7 8">CCFEE 5885</strain>
    </source>
</reference>
<feature type="region of interest" description="Disordered" evidence="5">
    <location>
        <begin position="333"/>
        <end position="357"/>
    </location>
</feature>
<dbReference type="InterPro" id="IPR011043">
    <property type="entry name" value="Gal_Oxase/kelch_b-propeller"/>
</dbReference>
<dbReference type="SUPFAM" id="SSF50965">
    <property type="entry name" value="Galactose oxidase, central domain"/>
    <property type="match status" value="1"/>
</dbReference>
<feature type="region of interest" description="Disordered" evidence="5">
    <location>
        <begin position="392"/>
        <end position="417"/>
    </location>
</feature>
<keyword evidence="2 6" id="KW-0812">Transmembrane</keyword>
<evidence type="ECO:0000256" key="3">
    <source>
        <dbReference type="ARBA" id="ARBA00022989"/>
    </source>
</evidence>
<protein>
    <recommendedName>
        <fullName evidence="9">Kelch repeat protein</fullName>
    </recommendedName>
</protein>
<evidence type="ECO:0000256" key="1">
    <source>
        <dbReference type="ARBA" id="ARBA00004167"/>
    </source>
</evidence>
<evidence type="ECO:0000313" key="8">
    <source>
        <dbReference type="Proteomes" id="UP001345013"/>
    </source>
</evidence>
<dbReference type="InterPro" id="IPR015915">
    <property type="entry name" value="Kelch-typ_b-propeller"/>
</dbReference>
<keyword evidence="3 6" id="KW-1133">Transmembrane helix</keyword>
<dbReference type="InterPro" id="IPR051694">
    <property type="entry name" value="Immunoregulatory_rcpt-like"/>
</dbReference>
<evidence type="ECO:0000256" key="5">
    <source>
        <dbReference type="SAM" id="MobiDB-lite"/>
    </source>
</evidence>
<dbReference type="PANTHER" id="PTHR15549">
    <property type="entry name" value="PAIRED IMMUNOGLOBULIN-LIKE TYPE 2 RECEPTOR"/>
    <property type="match status" value="1"/>
</dbReference>
<evidence type="ECO:0000256" key="2">
    <source>
        <dbReference type="ARBA" id="ARBA00022692"/>
    </source>
</evidence>
<name>A0ABR0K2Q1_9EURO</name>
<sequence>MNQIDKAIDGQSLNVPTLWPALDNSSFYAYNGEKGWFFTPANAPTNKLYKFTSDGSGGGTWAEDDQSYTVSSNFTDLARVGGSATTCGPDTCYAVGGLRYSRTDNSMPDEGIPAAGIVSYNLSSGVWYNDTLVGTVFQGPWAYGKVFWTDIAGGEGILILIGGNVYIYDIAAKTWHQQGAGGDVPGVRTSYCTVGVRSDNNTYEIFMYGGSQSVSSLELDNVWVLSLPSFQWHRGNHTPVRGRTGIDGSCNLVGHRQMVIVGGLDPDNLSEAVVDPWPLGLGIFDLSDMVFKDRYDADASAYSSPNIVKTWYTDNGPMAKDINDDVKQLFFGSTATNSSTGTSPSATDATDADRSESNNTGAIAGGVVGGVFVLAAAIAGVWLLRRRKRRNDKARNAYESDGHQKYEIDGRGRPAYEVGGEHLHEKDAQQQRHELL</sequence>
<feature type="compositionally biased region" description="Basic and acidic residues" evidence="5">
    <location>
        <begin position="393"/>
        <end position="417"/>
    </location>
</feature>
<evidence type="ECO:0008006" key="9">
    <source>
        <dbReference type="Google" id="ProtNLM"/>
    </source>
</evidence>
<evidence type="ECO:0000256" key="4">
    <source>
        <dbReference type="ARBA" id="ARBA00023136"/>
    </source>
</evidence>
<dbReference type="Gene3D" id="2.120.10.80">
    <property type="entry name" value="Kelch-type beta propeller"/>
    <property type="match status" value="1"/>
</dbReference>
<feature type="compositionally biased region" description="Low complexity" evidence="5">
    <location>
        <begin position="333"/>
        <end position="347"/>
    </location>
</feature>